<dbReference type="Pfam" id="PF01700">
    <property type="entry name" value="Orbi_VP3"/>
    <property type="match status" value="1"/>
</dbReference>
<organism evidence="1">
    <name type="scientific">Melanaphis sacchari</name>
    <dbReference type="NCBI Taxonomy" id="742174"/>
    <lineage>
        <taxon>Eukaryota</taxon>
        <taxon>Metazoa</taxon>
        <taxon>Ecdysozoa</taxon>
        <taxon>Arthropoda</taxon>
        <taxon>Hexapoda</taxon>
        <taxon>Insecta</taxon>
        <taxon>Pterygota</taxon>
        <taxon>Neoptera</taxon>
        <taxon>Paraneoptera</taxon>
        <taxon>Hemiptera</taxon>
        <taxon>Sternorrhyncha</taxon>
        <taxon>Aphidomorpha</taxon>
        <taxon>Aphidoidea</taxon>
        <taxon>Aphididae</taxon>
        <taxon>Aphidini</taxon>
        <taxon>Melanaphis</taxon>
    </lineage>
</organism>
<dbReference type="InterPro" id="IPR002614">
    <property type="entry name" value="Inner_layer_core_VP3_Orbivir"/>
</dbReference>
<protein>
    <submittedName>
        <fullName evidence="1">Core protein VP3</fullName>
    </submittedName>
</protein>
<dbReference type="AlphaFoldDB" id="A0A2H8TT44"/>
<proteinExistence type="predicted"/>
<dbReference type="GO" id="GO:0005198">
    <property type="term" value="F:structural molecule activity"/>
    <property type="evidence" value="ECO:0007669"/>
    <property type="project" value="InterPro"/>
</dbReference>
<evidence type="ECO:0000313" key="1">
    <source>
        <dbReference type="EMBL" id="MBW17109.1"/>
    </source>
</evidence>
<reference evidence="1" key="1">
    <citation type="submission" date="2017-10" db="EMBL/GenBank/DDBJ databases">
        <title>Transcriptome Assembly of Sugarcane Aphid Adults.</title>
        <authorList>
            <person name="Scully E.D."/>
            <person name="Palmer N.A."/>
            <person name="Geib S.M."/>
            <person name="Sarath G."/>
            <person name="Sattler S.E."/>
        </authorList>
    </citation>
    <scope>NUCLEOTIDE SEQUENCE</scope>
    <source>
        <tissue evidence="1">Whole body</tissue>
    </source>
</reference>
<name>A0A2H8TT44_9HEMI</name>
<dbReference type="EMBL" id="GFXV01005304">
    <property type="protein sequence ID" value="MBW17109.1"/>
    <property type="molecule type" value="Transcribed_RNA"/>
</dbReference>
<dbReference type="SUPFAM" id="SSF56831">
    <property type="entry name" value="Reovirus inner layer core protein p3"/>
    <property type="match status" value="1"/>
</dbReference>
<accession>A0A2H8TT44</accession>
<sequence>MGTQISLPAHDLSAALSLTMSSDGMNTIVSASPGAANFDDFQRIILSMLFPVQVQINIIYSVSAPPGVDACAAICAKLLMSSSLLSRNVTKNATYQTDLVLSEWLVRLGYQRANIETPLQLTYSPRGNQAAIRDSVWSDVASIENESTGWLNFNCDDFRVIENPLYDRVNRVPQYGGVTAYFDSANYGDSMTIPVPPIWSAIMRGLNELASLNTKVSMQMMGFFQQLRVKYLEYLAKLNRYILMYVESGFRLTDDVLNDLAINDPIGQLDENANNPQLVNITSDSLFKFFKQLPNEFDPPQRIVKQPIIESVISQEVQRIISLFQTISARVEYDRRAPTIKPKHVLKIVVESAKVNPLVRSIFESAYRGYDISRQNVRAFDELHAMRDDFFANFYPEMSTIVIGSPEAFGLVEDIIRVRRSIERLTPAETEARSHTGIIASNHMPILPDDLNMVRYSAQDMRLAENNLGLLSALYGPPGRVISLPIPIRYREMLCDRFLESDLPYVVCFNREATTTFVCSETKKKKKKEKRKPYYFV</sequence>
<dbReference type="InterPro" id="IPR016029">
    <property type="entry name" value="Inner_layer_core_VP3_Reovir"/>
</dbReference>
<gene>
    <name evidence="1" type="primary">S3</name>
</gene>